<accession>G7WL13</accession>
<dbReference type="InterPro" id="IPR029442">
    <property type="entry name" value="GyrI-like"/>
</dbReference>
<dbReference type="GeneID" id="25395377"/>
<keyword evidence="3" id="KW-1185">Reference proteome</keyword>
<dbReference type="SUPFAM" id="SSF55136">
    <property type="entry name" value="Probable bacterial effector-binding domain"/>
    <property type="match status" value="1"/>
</dbReference>
<dbReference type="STRING" id="1110509.Mhar_0176"/>
<evidence type="ECO:0000313" key="2">
    <source>
        <dbReference type="EMBL" id="AET63567.1"/>
    </source>
</evidence>
<dbReference type="KEGG" id="mhi:Mhar_0176"/>
<dbReference type="PANTHER" id="PTHR40055">
    <property type="entry name" value="TRANSCRIPTIONAL REGULATOR YGIV-RELATED"/>
    <property type="match status" value="1"/>
</dbReference>
<name>G7WL13_METH6</name>
<evidence type="ECO:0000259" key="1">
    <source>
        <dbReference type="SMART" id="SM00871"/>
    </source>
</evidence>
<reference evidence="2 3" key="1">
    <citation type="journal article" date="2012" name="PLoS ONE">
        <title>The genome characteristics and predicted function of methyl-group oxidation pathway in the obligate aceticlastic methanogens, Methanosaeta spp.</title>
        <authorList>
            <person name="Zhu J."/>
            <person name="Zheng H."/>
            <person name="Ai G."/>
            <person name="Zhang G."/>
            <person name="Liu D."/>
            <person name="Liu X."/>
            <person name="Dong X."/>
        </authorList>
    </citation>
    <scope>NUCLEOTIDE SEQUENCE [LARGE SCALE GENOMIC DNA]</scope>
    <source>
        <strain evidence="2 3">6Ac</strain>
    </source>
</reference>
<dbReference type="RefSeq" id="WP_014585755.1">
    <property type="nucleotide sequence ID" value="NC_017527.1"/>
</dbReference>
<dbReference type="Proteomes" id="UP000005877">
    <property type="component" value="Chromosome"/>
</dbReference>
<sequence length="161" mass="17631">MPTYDIEIKSVPALRVASLWGKGLPFAVTIPKAYEELAAWMAKKSIPALSGSPMGLALYYDDPASVAPEEVRFKVAMPVAAETPEFAEGGAAVEVLPEAEVAYLTVRGPYTNLEDAYSQLYGWVFSNGFQPADAAREVYVRWSESMPPEEWVTEIQVPVGR</sequence>
<dbReference type="HOGENOM" id="CLU_113664_3_0_2"/>
<dbReference type="Gene3D" id="3.20.80.10">
    <property type="entry name" value="Regulatory factor, effector binding domain"/>
    <property type="match status" value="1"/>
</dbReference>
<dbReference type="InterPro" id="IPR011256">
    <property type="entry name" value="Reg_factor_effector_dom_sf"/>
</dbReference>
<feature type="domain" description="AraC effector-binding" evidence="1">
    <location>
        <begin position="4"/>
        <end position="160"/>
    </location>
</feature>
<gene>
    <name evidence="2" type="ordered locus">Mhar_0176</name>
</gene>
<dbReference type="SMART" id="SM00871">
    <property type="entry name" value="AraC_E_bind"/>
    <property type="match status" value="1"/>
</dbReference>
<dbReference type="Pfam" id="PF06445">
    <property type="entry name" value="GyrI-like"/>
    <property type="match status" value="1"/>
</dbReference>
<dbReference type="PATRIC" id="fig|1110509.7.peg.194"/>
<protein>
    <submittedName>
        <fullName evidence="2">Transcriptional regulator</fullName>
    </submittedName>
</protein>
<evidence type="ECO:0000313" key="3">
    <source>
        <dbReference type="Proteomes" id="UP000005877"/>
    </source>
</evidence>
<organism evidence="2 3">
    <name type="scientific">Methanothrix harundinacea (strain 6Ac)</name>
    <name type="common">Methanosaeta harundinacea</name>
    <dbReference type="NCBI Taxonomy" id="1110509"/>
    <lineage>
        <taxon>Archaea</taxon>
        <taxon>Methanobacteriati</taxon>
        <taxon>Methanobacteriota</taxon>
        <taxon>Stenosarchaea group</taxon>
        <taxon>Methanomicrobia</taxon>
        <taxon>Methanotrichales</taxon>
        <taxon>Methanotrichaceae</taxon>
        <taxon>Methanothrix</taxon>
    </lineage>
</organism>
<dbReference type="InterPro" id="IPR010499">
    <property type="entry name" value="AraC_E-bd"/>
</dbReference>
<proteinExistence type="predicted"/>
<dbReference type="AlphaFoldDB" id="G7WL13"/>
<dbReference type="InterPro" id="IPR050908">
    <property type="entry name" value="SmbC-like"/>
</dbReference>
<dbReference type="PANTHER" id="PTHR40055:SF1">
    <property type="entry name" value="TRANSCRIPTIONAL REGULATOR YGIV-RELATED"/>
    <property type="match status" value="1"/>
</dbReference>
<dbReference type="EMBL" id="CP003117">
    <property type="protein sequence ID" value="AET63567.1"/>
    <property type="molecule type" value="Genomic_DNA"/>
</dbReference>